<feature type="domain" description="DUF4351" evidence="1">
    <location>
        <begin position="8"/>
        <end position="66"/>
    </location>
</feature>
<dbReference type="PANTHER" id="PTHR35586">
    <property type="entry name" value="SLL1691 PROTEIN"/>
    <property type="match status" value="1"/>
</dbReference>
<evidence type="ECO:0000313" key="3">
    <source>
        <dbReference type="Proteomes" id="UP001576784"/>
    </source>
</evidence>
<dbReference type="InterPro" id="IPR025587">
    <property type="entry name" value="DUF4351"/>
</dbReference>
<accession>A0ABV4XUG8</accession>
<keyword evidence="3" id="KW-1185">Reference proteome</keyword>
<evidence type="ECO:0000259" key="1">
    <source>
        <dbReference type="Pfam" id="PF14261"/>
    </source>
</evidence>
<name>A0ABV4XUG8_9CYAN</name>
<sequence>MRESVIYQDILQRGEIAVIMRQLIRKIGPLTPEIQAQIQTLSIPQLEDLGEALLDFSQPTDLIIWLQNNQS</sequence>
<dbReference type="EMBL" id="JBHFNR010000133">
    <property type="protein sequence ID" value="MFB2894918.1"/>
    <property type="molecule type" value="Genomic_DNA"/>
</dbReference>
<evidence type="ECO:0000313" key="2">
    <source>
        <dbReference type="EMBL" id="MFB2894918.1"/>
    </source>
</evidence>
<dbReference type="Pfam" id="PF14261">
    <property type="entry name" value="DUF4351"/>
    <property type="match status" value="1"/>
</dbReference>
<dbReference type="Proteomes" id="UP001576784">
    <property type="component" value="Unassembled WGS sequence"/>
</dbReference>
<gene>
    <name evidence="2" type="ORF">ACE1CI_18575</name>
</gene>
<protein>
    <submittedName>
        <fullName evidence="2">DUF4351 domain-containing protein</fullName>
    </submittedName>
</protein>
<dbReference type="RefSeq" id="WP_413264560.1">
    <property type="nucleotide sequence ID" value="NZ_JBHFNR010000133.1"/>
</dbReference>
<dbReference type="PANTHER" id="PTHR35586:SF2">
    <property type="entry name" value="SLL1542 PROTEIN"/>
    <property type="match status" value="1"/>
</dbReference>
<proteinExistence type="predicted"/>
<reference evidence="2 3" key="1">
    <citation type="submission" date="2024-09" db="EMBL/GenBank/DDBJ databases">
        <title>Floridaenema gen nov. (Aerosakkonemataceae, Aerosakkonematales ord. nov., Cyanobacteria) from benthic tropical and subtropical fresh waters, with the description of four new species.</title>
        <authorList>
            <person name="Moretto J.A."/>
            <person name="Berthold D.E."/>
            <person name="Lefler F.W."/>
            <person name="Huang I.-S."/>
            <person name="Laughinghouse H. IV."/>
        </authorList>
    </citation>
    <scope>NUCLEOTIDE SEQUENCE [LARGE SCALE GENOMIC DNA]</scope>
    <source>
        <strain evidence="2 3">BLCC-F50</strain>
    </source>
</reference>
<organism evidence="2 3">
    <name type="scientific">Floridaenema flaviceps BLCC-F50</name>
    <dbReference type="NCBI Taxonomy" id="3153642"/>
    <lineage>
        <taxon>Bacteria</taxon>
        <taxon>Bacillati</taxon>
        <taxon>Cyanobacteriota</taxon>
        <taxon>Cyanophyceae</taxon>
        <taxon>Oscillatoriophycideae</taxon>
        <taxon>Aerosakkonematales</taxon>
        <taxon>Aerosakkonemataceae</taxon>
        <taxon>Floridanema</taxon>
        <taxon>Floridanema flaviceps</taxon>
    </lineage>
</organism>
<comment type="caution">
    <text evidence="2">The sequence shown here is derived from an EMBL/GenBank/DDBJ whole genome shotgun (WGS) entry which is preliminary data.</text>
</comment>